<evidence type="ECO:0000313" key="1">
    <source>
        <dbReference type="EMBL" id="MBB6327339.1"/>
    </source>
</evidence>
<protein>
    <submittedName>
        <fullName evidence="1">Uncharacterized protein</fullName>
    </submittedName>
</protein>
<reference evidence="1 2" key="1">
    <citation type="submission" date="2020-08" db="EMBL/GenBank/DDBJ databases">
        <title>Genomic Encyclopedia of Type Strains, Phase IV (KMG-IV): sequencing the most valuable type-strain genomes for metagenomic binning, comparative biology and taxonomic classification.</title>
        <authorList>
            <person name="Goeker M."/>
        </authorList>
    </citation>
    <scope>NUCLEOTIDE SEQUENCE [LARGE SCALE GENOMIC DNA]</scope>
    <source>
        <strain evidence="1 2">DSM 102044</strain>
    </source>
</reference>
<accession>A0A841MP68</accession>
<comment type="caution">
    <text evidence="1">The sequence shown here is derived from an EMBL/GenBank/DDBJ whole genome shotgun (WGS) entry which is preliminary data.</text>
</comment>
<gene>
    <name evidence="1" type="ORF">FHS59_002982</name>
</gene>
<dbReference type="EMBL" id="JACIJO010000003">
    <property type="protein sequence ID" value="MBB6327339.1"/>
    <property type="molecule type" value="Genomic_DNA"/>
</dbReference>
<sequence length="55" mass="6277">MKSKAINFRNQFLKRSKVSIPLNTFPLGVLCLKLVQVKLYLSPTKYLKNPLAIIS</sequence>
<evidence type="ECO:0000313" key="2">
    <source>
        <dbReference type="Proteomes" id="UP000588604"/>
    </source>
</evidence>
<keyword evidence="2" id="KW-1185">Reference proteome</keyword>
<dbReference type="Proteomes" id="UP000588604">
    <property type="component" value="Unassembled WGS sequence"/>
</dbReference>
<organism evidence="1 2">
    <name type="scientific">Algoriphagus iocasae</name>
    <dbReference type="NCBI Taxonomy" id="1836499"/>
    <lineage>
        <taxon>Bacteria</taxon>
        <taxon>Pseudomonadati</taxon>
        <taxon>Bacteroidota</taxon>
        <taxon>Cytophagia</taxon>
        <taxon>Cytophagales</taxon>
        <taxon>Cyclobacteriaceae</taxon>
        <taxon>Algoriphagus</taxon>
    </lineage>
</organism>
<proteinExistence type="predicted"/>
<name>A0A841MP68_9BACT</name>
<dbReference type="AlphaFoldDB" id="A0A841MP68"/>